<dbReference type="SMART" id="SM00825">
    <property type="entry name" value="PKS_KS"/>
    <property type="match status" value="1"/>
</dbReference>
<dbReference type="EMBL" id="JAFBCL010000001">
    <property type="protein sequence ID" value="MBM7814675.1"/>
    <property type="molecule type" value="Genomic_DNA"/>
</dbReference>
<feature type="region of interest" description="Disordered" evidence="5">
    <location>
        <begin position="563"/>
        <end position="585"/>
    </location>
</feature>
<dbReference type="InterPro" id="IPR036291">
    <property type="entry name" value="NAD(P)-bd_dom_sf"/>
</dbReference>
<dbReference type="Pfam" id="PF00109">
    <property type="entry name" value="ketoacyl-synt"/>
    <property type="match status" value="1"/>
</dbReference>
<evidence type="ECO:0000256" key="5">
    <source>
        <dbReference type="SAM" id="MobiDB-lite"/>
    </source>
</evidence>
<evidence type="ECO:0000256" key="2">
    <source>
        <dbReference type="ARBA" id="ARBA00022553"/>
    </source>
</evidence>
<dbReference type="SUPFAM" id="SSF53474">
    <property type="entry name" value="alpha/beta-Hydrolases"/>
    <property type="match status" value="1"/>
</dbReference>
<dbReference type="SUPFAM" id="SSF47336">
    <property type="entry name" value="ACP-like"/>
    <property type="match status" value="1"/>
</dbReference>
<evidence type="ECO:0000259" key="6">
    <source>
        <dbReference type="PROSITE" id="PS50075"/>
    </source>
</evidence>
<dbReference type="InterPro" id="IPR001031">
    <property type="entry name" value="Thioesterase"/>
</dbReference>
<dbReference type="Gene3D" id="3.40.50.1820">
    <property type="entry name" value="alpha/beta hydrolase"/>
    <property type="match status" value="1"/>
</dbReference>
<dbReference type="SUPFAM" id="SSF55048">
    <property type="entry name" value="Probable ACP-binding domain of malonyl-CoA ACP transacylase"/>
    <property type="match status" value="1"/>
</dbReference>
<dbReference type="SMART" id="SM01294">
    <property type="entry name" value="PKS_PP_betabranch"/>
    <property type="match status" value="1"/>
</dbReference>
<dbReference type="InterPro" id="IPR013968">
    <property type="entry name" value="PKS_KR"/>
</dbReference>
<dbReference type="Pfam" id="PF00698">
    <property type="entry name" value="Acyl_transf_1"/>
    <property type="match status" value="1"/>
</dbReference>
<dbReference type="Pfam" id="PF16197">
    <property type="entry name" value="KAsynt_C_assoc"/>
    <property type="match status" value="1"/>
</dbReference>
<feature type="domain" description="Ketosynthase family 3 (KS3)" evidence="7">
    <location>
        <begin position="134"/>
        <end position="562"/>
    </location>
</feature>
<dbReference type="InterPro" id="IPR020802">
    <property type="entry name" value="TesA-like"/>
</dbReference>
<dbReference type="Gene3D" id="3.40.50.720">
    <property type="entry name" value="NAD(P)-binding Rossmann-like Domain"/>
    <property type="match status" value="1"/>
</dbReference>
<dbReference type="Pfam" id="PF02801">
    <property type="entry name" value="Ketoacyl-synt_C"/>
    <property type="match status" value="1"/>
</dbReference>
<keyword evidence="3 8" id="KW-0808">Transferase</keyword>
<evidence type="ECO:0000256" key="1">
    <source>
        <dbReference type="ARBA" id="ARBA00022450"/>
    </source>
</evidence>
<dbReference type="PROSITE" id="PS52004">
    <property type="entry name" value="KS3_2"/>
    <property type="match status" value="1"/>
</dbReference>
<keyword evidence="2" id="KW-0597">Phosphoprotein</keyword>
<dbReference type="InterPro" id="IPR020841">
    <property type="entry name" value="PKS_Beta-ketoAc_synthase_dom"/>
</dbReference>
<dbReference type="CDD" id="cd08952">
    <property type="entry name" value="KR_1_SDR_x"/>
    <property type="match status" value="1"/>
</dbReference>
<dbReference type="InterPro" id="IPR009081">
    <property type="entry name" value="PP-bd_ACP"/>
</dbReference>
<dbReference type="InterPro" id="IPR057326">
    <property type="entry name" value="KR_dom"/>
</dbReference>
<dbReference type="InterPro" id="IPR016035">
    <property type="entry name" value="Acyl_Trfase/lysoPLipase"/>
</dbReference>
<dbReference type="SMART" id="SM00824">
    <property type="entry name" value="PKS_TE"/>
    <property type="match status" value="1"/>
</dbReference>
<evidence type="ECO:0000256" key="4">
    <source>
        <dbReference type="ARBA" id="ARBA00023315"/>
    </source>
</evidence>
<keyword evidence="9" id="KW-1185">Reference proteome</keyword>
<reference evidence="8 9" key="1">
    <citation type="submission" date="2021-01" db="EMBL/GenBank/DDBJ databases">
        <title>Sequencing the genomes of 1000 actinobacteria strains.</title>
        <authorList>
            <person name="Klenk H.-P."/>
        </authorList>
    </citation>
    <scope>NUCLEOTIDE SEQUENCE [LARGE SCALE GENOMIC DNA]</scope>
    <source>
        <strain evidence="8 9">DSM 44581</strain>
    </source>
</reference>
<dbReference type="PANTHER" id="PTHR43775:SF51">
    <property type="entry name" value="INACTIVE PHENOLPHTHIOCEROL SYNTHESIS POLYKETIDE SYNTHASE TYPE I PKS1-RELATED"/>
    <property type="match status" value="1"/>
</dbReference>
<evidence type="ECO:0000259" key="7">
    <source>
        <dbReference type="PROSITE" id="PS52004"/>
    </source>
</evidence>
<accession>A0ABS2SFV5</accession>
<dbReference type="InterPro" id="IPR032821">
    <property type="entry name" value="PKS_assoc"/>
</dbReference>
<comment type="caution">
    <text evidence="8">The sequence shown here is derived from an EMBL/GenBank/DDBJ whole genome shotgun (WGS) entry which is preliminary data.</text>
</comment>
<dbReference type="InterPro" id="IPR014043">
    <property type="entry name" value="Acyl_transferase_dom"/>
</dbReference>
<dbReference type="Pfam" id="PF00975">
    <property type="entry name" value="Thioesterase"/>
    <property type="match status" value="1"/>
</dbReference>
<dbReference type="SMART" id="SM00827">
    <property type="entry name" value="PKS_AT"/>
    <property type="match status" value="1"/>
</dbReference>
<dbReference type="SUPFAM" id="SSF52151">
    <property type="entry name" value="FabD/lysophospholipase-like"/>
    <property type="match status" value="1"/>
</dbReference>
<dbReference type="InterPro" id="IPR016036">
    <property type="entry name" value="Malonyl_transacylase_ACP-bd"/>
</dbReference>
<dbReference type="GO" id="GO:0016740">
    <property type="term" value="F:transferase activity"/>
    <property type="evidence" value="ECO:0007669"/>
    <property type="project" value="UniProtKB-KW"/>
</dbReference>
<sequence>MRELSEIRRSSPRWAGEPRDAWRRRLAAVPAPAQRELLLGLIGDHVAAVTGRGGAHGVDRLAPWRRLGVYRHLADRLRARLTAAVGLSLPVTLLFDRPTPDALAAHLRARLLGLDENPAEDPADTPPRHLPGGDDPVAIVGMACRLAGGADSPEALWELVREGRDAVAGLPANRGWALDGRYDPDPERPGSVCTRHGGFLPDVDRFDPAFFGIGPREAKALDPQQRLMLELSWEVLEHAGIDPGTLRGSTRTGVFSGVSLQDYGPPWHQAPAEVQGHLLTGNALGVVAGRVSYTLGLEGPALSVETQCSASLVALHLAGQSVRSGECDLALAGGVTVMSTPGMLLEFSRKQGLAPDGRCKAFSADADGTGWADGAGVLLLERLSDARRRGHRVLALLRGSAVNQDGASNGLTAPNGLSQQRLIRQALANARLSPADVDVVEAHGTGTALGDPVEAAAIIATYGRGRPAGRPVYLGSLKSNIGHAQAAAGVAGVVKMVQAMRHGVLPRTLHVREPSPHVDWSAGDVALLTENRPWERPGGRPRRAGVSAFGVSGTNAHVILEEAPEEPRAAAGGTSRAAAGGTSSAPVPVVLSGRTEAALRAQAARLAEHLARHPAADPLDVAFTLAGRARFEERAVVAVPSGPDGREELARALRAVAGGRASRAVVRGSAGPAAVGTTAVLFTGQGSQRPGMGRLLYDAHPVFARALDEVCGAFEPHLPRPLLPVMFAPAGSPGAEALDRTRYTQCAVFAFETALFHLVRSWGLDPGVALGHSVGELTAAHVCGVWDLADACALVAARGRLMQACRRDGAMVSLSAGEAEVRESLAGFGDRVGIAAVNGPAATVVAGDADAVERVAATWARRGRPARRLAVSHAFHSSHMDDALEEFRAVVARVAPAAPSIPLVSNVTGGLHTPQTLASPDYWARHVREAVRFADGVRCLHEQGATALVELGPDATLTALASACPPGPAAGGDPVRVAASRRSGPEPEALLEALAELDVRGVRVDWRAVLDGRGGRHLDLPAYPFQRTRFWLDGTAPEPEPEPAPEPEPGRLRYRVEWEPVADDVTATALAAHRTGTPPLSGTWLLLTAPHGGGDVLVPRLAWVVERLGGEVVHLAVDEGGADRSDLVELLSDRVRGGAVGGVVSLLALDGTRHRRHPALTDGLALTVALAQALHDLGVGAPSWSLTRGAVSTGPHDPVTAPEQAMVWGLGRALALERPGRGGGLVDLPAELDDAALGGLGCALVGPGGEDQFAVRDRGLLVPRLVAAGPAAPAPPWRPSGTVLVTGGTGALGAHAARRLARDGARRIVLAGRRGPAAPGAAELVAELSGLGARVRLAACDVGDPDQVAALVGELAEAGSPVTAVVHAAGVGGRTAPLPEWDLDEFAAVLGGKVAGAAALHRLLDGTRRAEEPGLEGFVAFSSIAATWGSGGQAAYSAANAYLDALVSHRRDRGLAATSVAFGPWADAGIAARPALRDHLRGRGLRHLDPQVAVAALAEAVAADEGAVTVVDVDWDRFLSSYTAVHPGRVFDRLRARAADTPTGDPDDARAPVDFAALPEDRRVRALLDLVRAEAAAAVGHASPEDVDPARRFLDLGFDSLASVRMSRRLAAVTGLPLAAPVVFEHPTAADLAAHLGALVAAAARHPSTAADGAAAPAGRSGPAGGSAGVRDLYRHACSIGKFGEGVGVLKAAAKLRPTFDTTAGFGKPVTPVALASGPAPTALVCVPSMVAPSGPHNFARLALHLHGLRAVHALPLPGFGDGELLPAESGLVIDLHADAVERGFPDAPVALAGYSSGGWLAHAIAARLEERGTRPVAVVLLDTWLPGDRVPEADIEEELRGIAVNDQAFALMTEEQVTAQGAYLDLFEGWQPSAATAPVVLVRARERMPQQPDDGGSGHWAAEWELDHETVEAFGNHQTMMNEHARSTARVLDDWLRERERRR</sequence>
<dbReference type="Pfam" id="PF00550">
    <property type="entry name" value="PP-binding"/>
    <property type="match status" value="1"/>
</dbReference>
<dbReference type="Gene3D" id="3.30.70.3290">
    <property type="match status" value="1"/>
</dbReference>
<dbReference type="SUPFAM" id="SSF53901">
    <property type="entry name" value="Thiolase-like"/>
    <property type="match status" value="1"/>
</dbReference>
<dbReference type="InterPro" id="IPR001227">
    <property type="entry name" value="Ac_transferase_dom_sf"/>
</dbReference>
<dbReference type="PANTHER" id="PTHR43775">
    <property type="entry name" value="FATTY ACID SYNTHASE"/>
    <property type="match status" value="1"/>
</dbReference>
<dbReference type="InterPro" id="IPR020806">
    <property type="entry name" value="PKS_PP-bd"/>
</dbReference>
<keyword evidence="4" id="KW-0012">Acyltransferase</keyword>
<dbReference type="Gene3D" id="3.40.366.10">
    <property type="entry name" value="Malonyl-Coenzyme A Acyl Carrier Protein, domain 2"/>
    <property type="match status" value="1"/>
</dbReference>
<dbReference type="InterPro" id="IPR014031">
    <property type="entry name" value="Ketoacyl_synth_C"/>
</dbReference>
<dbReference type="InterPro" id="IPR036736">
    <property type="entry name" value="ACP-like_sf"/>
</dbReference>
<dbReference type="PROSITE" id="PS50075">
    <property type="entry name" value="CARRIER"/>
    <property type="match status" value="1"/>
</dbReference>
<gene>
    <name evidence="8" type="ORF">JOE68_005540</name>
</gene>
<organism evidence="8 9">
    <name type="scientific">Saccharothrix algeriensis</name>
    <dbReference type="NCBI Taxonomy" id="173560"/>
    <lineage>
        <taxon>Bacteria</taxon>
        <taxon>Bacillati</taxon>
        <taxon>Actinomycetota</taxon>
        <taxon>Actinomycetes</taxon>
        <taxon>Pseudonocardiales</taxon>
        <taxon>Pseudonocardiaceae</taxon>
        <taxon>Saccharothrix</taxon>
    </lineage>
</organism>
<evidence type="ECO:0000313" key="9">
    <source>
        <dbReference type="Proteomes" id="UP001195724"/>
    </source>
</evidence>
<evidence type="ECO:0000313" key="8">
    <source>
        <dbReference type="EMBL" id="MBM7814675.1"/>
    </source>
</evidence>
<dbReference type="InterPro" id="IPR014030">
    <property type="entry name" value="Ketoacyl_synth_N"/>
</dbReference>
<keyword evidence="1" id="KW-0596">Phosphopantetheine</keyword>
<dbReference type="Gene3D" id="1.10.1200.10">
    <property type="entry name" value="ACP-like"/>
    <property type="match status" value="2"/>
</dbReference>
<dbReference type="CDD" id="cd00833">
    <property type="entry name" value="PKS"/>
    <property type="match status" value="1"/>
</dbReference>
<dbReference type="Proteomes" id="UP001195724">
    <property type="component" value="Unassembled WGS sequence"/>
</dbReference>
<protein>
    <submittedName>
        <fullName evidence="8">Acyl transferase domain-containing protein/thioesterase domain-containing protein</fullName>
    </submittedName>
</protein>
<dbReference type="InterPro" id="IPR050091">
    <property type="entry name" value="PKS_NRPS_Biosynth_Enz"/>
</dbReference>
<dbReference type="Gene3D" id="3.40.47.10">
    <property type="match status" value="1"/>
</dbReference>
<feature type="domain" description="Carrier" evidence="6">
    <location>
        <begin position="1565"/>
        <end position="1640"/>
    </location>
</feature>
<feature type="compositionally biased region" description="Low complexity" evidence="5">
    <location>
        <begin position="569"/>
        <end position="585"/>
    </location>
</feature>
<name>A0ABS2SFV5_9PSEU</name>
<proteinExistence type="predicted"/>
<dbReference type="SMART" id="SM00823">
    <property type="entry name" value="PKS_PP"/>
    <property type="match status" value="2"/>
</dbReference>
<dbReference type="InterPro" id="IPR029058">
    <property type="entry name" value="AB_hydrolase_fold"/>
</dbReference>
<dbReference type="SMART" id="SM00822">
    <property type="entry name" value="PKS_KR"/>
    <property type="match status" value="1"/>
</dbReference>
<dbReference type="InterPro" id="IPR006162">
    <property type="entry name" value="Ppantetheine_attach_site"/>
</dbReference>
<evidence type="ECO:0000256" key="3">
    <source>
        <dbReference type="ARBA" id="ARBA00022679"/>
    </source>
</evidence>
<dbReference type="PROSITE" id="PS00012">
    <property type="entry name" value="PHOSPHOPANTETHEINE"/>
    <property type="match status" value="1"/>
</dbReference>
<dbReference type="Pfam" id="PF08659">
    <property type="entry name" value="KR"/>
    <property type="match status" value="1"/>
</dbReference>
<dbReference type="SUPFAM" id="SSF51735">
    <property type="entry name" value="NAD(P)-binding Rossmann-fold domains"/>
    <property type="match status" value="2"/>
</dbReference>
<dbReference type="InterPro" id="IPR016039">
    <property type="entry name" value="Thiolase-like"/>
</dbReference>